<dbReference type="RefSeq" id="WP_073593208.1">
    <property type="nucleotide sequence ID" value="NZ_MRCE01000007.1"/>
</dbReference>
<evidence type="ECO:0000313" key="2">
    <source>
        <dbReference type="EMBL" id="OKH38796.1"/>
    </source>
</evidence>
<dbReference type="AlphaFoldDB" id="A0A1U7INB9"/>
<feature type="chain" id="PRO_5012617574" description="DUF4384 domain-containing protein" evidence="1">
    <location>
        <begin position="22"/>
        <end position="461"/>
    </location>
</feature>
<proteinExistence type="predicted"/>
<feature type="signal peptide" evidence="1">
    <location>
        <begin position="1"/>
        <end position="21"/>
    </location>
</feature>
<comment type="caution">
    <text evidence="2">The sequence shown here is derived from an EMBL/GenBank/DDBJ whole genome shotgun (WGS) entry which is preliminary data.</text>
</comment>
<organism evidence="2 3">
    <name type="scientific">[Phormidium ambiguum] IAM M-71</name>
    <dbReference type="NCBI Taxonomy" id="454136"/>
    <lineage>
        <taxon>Bacteria</taxon>
        <taxon>Bacillati</taxon>
        <taxon>Cyanobacteriota</taxon>
        <taxon>Cyanophyceae</taxon>
        <taxon>Oscillatoriophycideae</taxon>
        <taxon>Aerosakkonematales</taxon>
        <taxon>Aerosakkonemataceae</taxon>
        <taxon>Floridanema</taxon>
    </lineage>
</organism>
<sequence>MKKPLSLLLPLLLFSPQIAKAQENPFTPSYQSSQSTAFWQSAQQLVQEQIYLVSRLEKAIASADPTFIRGVRSQLFLHTSAVDRLLRSYYANPVNLCRSVSLGTPINPPTFTNLTTEQLNLYCYLYSSTSTLATLKPIIEGRLVRLGDVQPISPPKIVPLPSPEPPLIGREAKQPIADYSPPVLPAIAISIEATNPLLTTKRLLSQATLLFPLETKFNFPNPLIEDPYNISEAINQLYSPFLSLPNTGIAQILPAEFYHQDAKELRSRLLASRLERFPYPPLAEDGVFLPRLEIQLDNNEFQIVQRGLNYGFIKDLGDIPIENLDNNLSTVTESTKEFFFKYQPPDKLEALQIDRRLFITGKIADVCCIKLFAQAPAVLNHTYLVRTVQFQLPEAVLNNERISKRQRRNLELLLTTPSSDLLIAFRPVSRNPDGSYTVLWRILNRFPDPKIIDLENYVILE</sequence>
<evidence type="ECO:0000313" key="3">
    <source>
        <dbReference type="Proteomes" id="UP000185860"/>
    </source>
</evidence>
<evidence type="ECO:0008006" key="4">
    <source>
        <dbReference type="Google" id="ProtNLM"/>
    </source>
</evidence>
<accession>A0A1U7INB9</accession>
<dbReference type="STRING" id="454136.NIES2119_09420"/>
<gene>
    <name evidence="2" type="ORF">NIES2119_09420</name>
</gene>
<reference evidence="2 3" key="1">
    <citation type="submission" date="2016-11" db="EMBL/GenBank/DDBJ databases">
        <title>Draft Genome Sequences of Nine Cyanobacterial Strains from Diverse Habitats.</title>
        <authorList>
            <person name="Zhu T."/>
            <person name="Hou S."/>
            <person name="Lu X."/>
            <person name="Hess W.R."/>
        </authorList>
    </citation>
    <scope>NUCLEOTIDE SEQUENCE [LARGE SCALE GENOMIC DNA]</scope>
    <source>
        <strain evidence="2 3">IAM M-71</strain>
    </source>
</reference>
<dbReference type="Proteomes" id="UP000185860">
    <property type="component" value="Unassembled WGS sequence"/>
</dbReference>
<dbReference type="OrthoDB" id="502123at2"/>
<keyword evidence="1" id="KW-0732">Signal</keyword>
<dbReference type="EMBL" id="MRCE01000007">
    <property type="protein sequence ID" value="OKH38796.1"/>
    <property type="molecule type" value="Genomic_DNA"/>
</dbReference>
<protein>
    <recommendedName>
        <fullName evidence="4">DUF4384 domain-containing protein</fullName>
    </recommendedName>
</protein>
<evidence type="ECO:0000256" key="1">
    <source>
        <dbReference type="SAM" id="SignalP"/>
    </source>
</evidence>
<name>A0A1U7INB9_9CYAN</name>